<dbReference type="EC" id="2.7.11.1" evidence="1"/>
<sequence>MSPFTPDLRLHGRYVLRTRIGLGGMSEVWRADDEVLHRPVAVKALVAQFAADPQLRATIQREARAAARLTHPHITQVYDYGEATLAGGVVVPYLVME</sequence>
<evidence type="ECO:0000313" key="10">
    <source>
        <dbReference type="Proteomes" id="UP000295626"/>
    </source>
</evidence>
<evidence type="ECO:0000256" key="5">
    <source>
        <dbReference type="ARBA" id="ARBA00022777"/>
    </source>
</evidence>
<dbReference type="InterPro" id="IPR000719">
    <property type="entry name" value="Prot_kinase_dom"/>
</dbReference>
<dbReference type="PANTHER" id="PTHR43289">
    <property type="entry name" value="MITOGEN-ACTIVATED PROTEIN KINASE KINASE KINASE 20-RELATED"/>
    <property type="match status" value="1"/>
</dbReference>
<dbReference type="InterPro" id="IPR017441">
    <property type="entry name" value="Protein_kinase_ATP_BS"/>
</dbReference>
<accession>A0ABY2DCF0</accession>
<reference evidence="9 10" key="1">
    <citation type="submission" date="2019-02" db="EMBL/GenBank/DDBJ databases">
        <title>Draft genome sequences of novel Actinobacteria.</title>
        <authorList>
            <person name="Sahin N."/>
            <person name="Ay H."/>
            <person name="Saygin H."/>
        </authorList>
    </citation>
    <scope>NUCLEOTIDE SEQUENCE [LARGE SCALE GENOMIC DNA]</scope>
    <source>
        <strain evidence="9 10">JCM 30529</strain>
    </source>
</reference>
<comment type="caution">
    <text evidence="9">The sequence shown here is derived from an EMBL/GenBank/DDBJ whole genome shotgun (WGS) entry which is preliminary data.</text>
</comment>
<organism evidence="9 10">
    <name type="scientific">Micromonospora fluostatini</name>
    <dbReference type="NCBI Taxonomy" id="1629071"/>
    <lineage>
        <taxon>Bacteria</taxon>
        <taxon>Bacillati</taxon>
        <taxon>Actinomycetota</taxon>
        <taxon>Actinomycetes</taxon>
        <taxon>Micromonosporales</taxon>
        <taxon>Micromonosporaceae</taxon>
        <taxon>Micromonospora</taxon>
    </lineage>
</organism>
<gene>
    <name evidence="9" type="ORF">E1091_18340</name>
</gene>
<evidence type="ECO:0000259" key="8">
    <source>
        <dbReference type="PROSITE" id="PS50011"/>
    </source>
</evidence>
<dbReference type="PROSITE" id="PS50011">
    <property type="entry name" value="PROTEIN_KINASE_DOM"/>
    <property type="match status" value="1"/>
</dbReference>
<dbReference type="PROSITE" id="PS00107">
    <property type="entry name" value="PROTEIN_KINASE_ATP"/>
    <property type="match status" value="1"/>
</dbReference>
<feature type="binding site" evidence="7">
    <location>
        <position position="43"/>
    </location>
    <ligand>
        <name>ATP</name>
        <dbReference type="ChEBI" id="CHEBI:30616"/>
    </ligand>
</feature>
<keyword evidence="2 9" id="KW-0723">Serine/threonine-protein kinase</keyword>
<dbReference type="PANTHER" id="PTHR43289:SF6">
    <property type="entry name" value="SERINE_THREONINE-PROTEIN KINASE NEKL-3"/>
    <property type="match status" value="1"/>
</dbReference>
<feature type="non-terminal residue" evidence="9">
    <location>
        <position position="97"/>
    </location>
</feature>
<evidence type="ECO:0000256" key="7">
    <source>
        <dbReference type="PROSITE-ProRule" id="PRU10141"/>
    </source>
</evidence>
<keyword evidence="10" id="KW-1185">Reference proteome</keyword>
<evidence type="ECO:0000256" key="3">
    <source>
        <dbReference type="ARBA" id="ARBA00022679"/>
    </source>
</evidence>
<dbReference type="EMBL" id="SMKE01000942">
    <property type="protein sequence ID" value="TDB83260.1"/>
    <property type="molecule type" value="Genomic_DNA"/>
</dbReference>
<protein>
    <recommendedName>
        <fullName evidence="1">non-specific serine/threonine protein kinase</fullName>
        <ecNumber evidence="1">2.7.11.1</ecNumber>
    </recommendedName>
</protein>
<dbReference type="GO" id="GO:0004674">
    <property type="term" value="F:protein serine/threonine kinase activity"/>
    <property type="evidence" value="ECO:0007669"/>
    <property type="project" value="UniProtKB-KW"/>
</dbReference>
<keyword evidence="6 7" id="KW-0067">ATP-binding</keyword>
<evidence type="ECO:0000313" key="9">
    <source>
        <dbReference type="EMBL" id="TDB83260.1"/>
    </source>
</evidence>
<proteinExistence type="predicted"/>
<evidence type="ECO:0000256" key="2">
    <source>
        <dbReference type="ARBA" id="ARBA00022527"/>
    </source>
</evidence>
<feature type="domain" description="Protein kinase" evidence="8">
    <location>
        <begin position="14"/>
        <end position="97"/>
    </location>
</feature>
<evidence type="ECO:0000256" key="1">
    <source>
        <dbReference type="ARBA" id="ARBA00012513"/>
    </source>
</evidence>
<name>A0ABY2DCF0_9ACTN</name>
<dbReference type="Proteomes" id="UP000295626">
    <property type="component" value="Unassembled WGS sequence"/>
</dbReference>
<evidence type="ECO:0000256" key="4">
    <source>
        <dbReference type="ARBA" id="ARBA00022741"/>
    </source>
</evidence>
<keyword evidence="4 7" id="KW-0547">Nucleotide-binding</keyword>
<keyword evidence="3" id="KW-0808">Transferase</keyword>
<keyword evidence="5 9" id="KW-0418">Kinase</keyword>
<dbReference type="Gene3D" id="3.30.200.20">
    <property type="entry name" value="Phosphorylase Kinase, domain 1"/>
    <property type="match status" value="1"/>
</dbReference>
<dbReference type="InterPro" id="IPR011009">
    <property type="entry name" value="Kinase-like_dom_sf"/>
</dbReference>
<dbReference type="SUPFAM" id="SSF56112">
    <property type="entry name" value="Protein kinase-like (PK-like)"/>
    <property type="match status" value="1"/>
</dbReference>
<evidence type="ECO:0000256" key="6">
    <source>
        <dbReference type="ARBA" id="ARBA00022840"/>
    </source>
</evidence>